<comment type="caution">
    <text evidence="1">The sequence shown here is derived from an EMBL/GenBank/DDBJ whole genome shotgun (WGS) entry which is preliminary data.</text>
</comment>
<accession>A0A7J6X3T6</accession>
<dbReference type="Proteomes" id="UP000554482">
    <property type="component" value="Unassembled WGS sequence"/>
</dbReference>
<keyword evidence="2" id="KW-1185">Reference proteome</keyword>
<evidence type="ECO:0000313" key="1">
    <source>
        <dbReference type="EMBL" id="KAF5204344.1"/>
    </source>
</evidence>
<feature type="non-terminal residue" evidence="1">
    <location>
        <position position="1"/>
    </location>
</feature>
<gene>
    <name evidence="1" type="ORF">FRX31_006069</name>
</gene>
<dbReference type="AlphaFoldDB" id="A0A7J6X3T6"/>
<name>A0A7J6X3T6_THATH</name>
<sequence length="93" mass="10098">MLPVWQGFPWMPNNEETASYYDNSIATVGLMEQTNTTTDASGNVCVIIGSNEAVLRNGNYPELAVQLAWDEHVFINGQLSGTAYGGMGDPKLD</sequence>
<proteinExistence type="predicted"/>
<organism evidence="1 2">
    <name type="scientific">Thalictrum thalictroides</name>
    <name type="common">Rue-anemone</name>
    <name type="synonym">Anemone thalictroides</name>
    <dbReference type="NCBI Taxonomy" id="46969"/>
    <lineage>
        <taxon>Eukaryota</taxon>
        <taxon>Viridiplantae</taxon>
        <taxon>Streptophyta</taxon>
        <taxon>Embryophyta</taxon>
        <taxon>Tracheophyta</taxon>
        <taxon>Spermatophyta</taxon>
        <taxon>Magnoliopsida</taxon>
        <taxon>Ranunculales</taxon>
        <taxon>Ranunculaceae</taxon>
        <taxon>Thalictroideae</taxon>
        <taxon>Thalictrum</taxon>
    </lineage>
</organism>
<reference evidence="1 2" key="1">
    <citation type="submission" date="2020-06" db="EMBL/GenBank/DDBJ databases">
        <title>Transcriptomic and genomic resources for Thalictrum thalictroides and T. hernandezii: Facilitating candidate gene discovery in an emerging model plant lineage.</title>
        <authorList>
            <person name="Arias T."/>
            <person name="Riano-Pachon D.M."/>
            <person name="Di Stilio V.S."/>
        </authorList>
    </citation>
    <scope>NUCLEOTIDE SEQUENCE [LARGE SCALE GENOMIC DNA]</scope>
    <source>
        <strain evidence="2">cv. WT478/WT964</strain>
        <tissue evidence="1">Leaves</tissue>
    </source>
</reference>
<dbReference type="EMBL" id="JABWDY010005552">
    <property type="protein sequence ID" value="KAF5204344.1"/>
    <property type="molecule type" value="Genomic_DNA"/>
</dbReference>
<protein>
    <submittedName>
        <fullName evidence="1">Beta-galactosidase</fullName>
    </submittedName>
</protein>
<dbReference type="OrthoDB" id="1657402at2759"/>
<evidence type="ECO:0000313" key="2">
    <source>
        <dbReference type="Proteomes" id="UP000554482"/>
    </source>
</evidence>